<dbReference type="KEGG" id="psua:FLK61_39005"/>
<dbReference type="GO" id="GO:0016757">
    <property type="term" value="F:glycosyltransferase activity"/>
    <property type="evidence" value="ECO:0007669"/>
    <property type="project" value="InterPro"/>
</dbReference>
<dbReference type="Pfam" id="PF00534">
    <property type="entry name" value="Glycos_transf_1"/>
    <property type="match status" value="1"/>
</dbReference>
<reference evidence="4" key="1">
    <citation type="submission" date="2019-07" db="EMBL/GenBank/DDBJ databases">
        <title>Bacillus alkalisoli sp. nov. isolated from saline soil.</title>
        <authorList>
            <person name="Sun J.-Q."/>
            <person name="Xu L."/>
        </authorList>
    </citation>
    <scope>NUCLEOTIDE SEQUENCE [LARGE SCALE GENOMIC DNA]</scope>
    <source>
        <strain evidence="4">M4U3P1</strain>
    </source>
</reference>
<dbReference type="AlphaFoldDB" id="A0A859FHJ1"/>
<keyword evidence="4" id="KW-1185">Reference proteome</keyword>
<protein>
    <submittedName>
        <fullName evidence="3">Glycosyltransferase family 4 protein</fullName>
    </submittedName>
</protein>
<sequence length="370" mass="42869">MKKILILANNDVGLYKFRKELIRELLKEHEVYISLPNGDYVEHLKRLGCNFMETPLNRRGMNPFQDLSLLMKYVKIIKEIKPDVVLTYTIKPNIFGGVACRINKTTYFPNVTGLGTAFEKKGLMQRIILFLHQIAFKKAKNIFVQNIENKKFLELNGIINKNGKLIPGSGVNLEEYSLLEYPEEEEINFVFISRIMKEKGIDYYLNAAKAIKSKYPKTSFHVCGFCEEDYSDILKDYEDRGIIKYHGMVTDIQSLLRKMHCTVHPTYYPEGMSNVLLESASSGRPIITTNRSGCREIVDDGVNGYLVMQRNTKDLIDKIEKFLNKSKEEKQQFGLEGRRKVEKEFDREIVINAYISEIELIGEYFNGKTY</sequence>
<dbReference type="Proteomes" id="UP000318138">
    <property type="component" value="Chromosome"/>
</dbReference>
<proteinExistence type="predicted"/>
<feature type="domain" description="Glycosyltransferase subfamily 4-like N-terminal" evidence="2">
    <location>
        <begin position="3"/>
        <end position="146"/>
    </location>
</feature>
<organism evidence="3 4">
    <name type="scientific">Paenalkalicoccus suaedae</name>
    <dbReference type="NCBI Taxonomy" id="2592382"/>
    <lineage>
        <taxon>Bacteria</taxon>
        <taxon>Bacillati</taxon>
        <taxon>Bacillota</taxon>
        <taxon>Bacilli</taxon>
        <taxon>Bacillales</taxon>
        <taxon>Bacillaceae</taxon>
        <taxon>Paenalkalicoccus</taxon>
    </lineage>
</organism>
<feature type="domain" description="Glycosyl transferase family 1" evidence="1">
    <location>
        <begin position="184"/>
        <end position="338"/>
    </location>
</feature>
<evidence type="ECO:0000259" key="1">
    <source>
        <dbReference type="Pfam" id="PF00534"/>
    </source>
</evidence>
<keyword evidence="3" id="KW-0808">Transferase</keyword>
<dbReference type="EMBL" id="CP041372">
    <property type="protein sequence ID" value="QKS72607.1"/>
    <property type="molecule type" value="Genomic_DNA"/>
</dbReference>
<dbReference type="PANTHER" id="PTHR12526:SF630">
    <property type="entry name" value="GLYCOSYLTRANSFERASE"/>
    <property type="match status" value="1"/>
</dbReference>
<dbReference type="Pfam" id="PF13477">
    <property type="entry name" value="Glyco_trans_4_2"/>
    <property type="match status" value="1"/>
</dbReference>
<dbReference type="RefSeq" id="WP_176010579.1">
    <property type="nucleotide sequence ID" value="NZ_CP041372.2"/>
</dbReference>
<evidence type="ECO:0000313" key="4">
    <source>
        <dbReference type="Proteomes" id="UP000318138"/>
    </source>
</evidence>
<dbReference type="InterPro" id="IPR028098">
    <property type="entry name" value="Glyco_trans_4-like_N"/>
</dbReference>
<dbReference type="InterPro" id="IPR001296">
    <property type="entry name" value="Glyco_trans_1"/>
</dbReference>
<accession>A0A859FHJ1</accession>
<evidence type="ECO:0000259" key="2">
    <source>
        <dbReference type="Pfam" id="PF13477"/>
    </source>
</evidence>
<dbReference type="PANTHER" id="PTHR12526">
    <property type="entry name" value="GLYCOSYLTRANSFERASE"/>
    <property type="match status" value="1"/>
</dbReference>
<dbReference type="SUPFAM" id="SSF53756">
    <property type="entry name" value="UDP-Glycosyltransferase/glycogen phosphorylase"/>
    <property type="match status" value="1"/>
</dbReference>
<dbReference type="CDD" id="cd03808">
    <property type="entry name" value="GT4_CapM-like"/>
    <property type="match status" value="1"/>
</dbReference>
<gene>
    <name evidence="3" type="ORF">FLK61_39005</name>
</gene>
<evidence type="ECO:0000313" key="3">
    <source>
        <dbReference type="EMBL" id="QKS72607.1"/>
    </source>
</evidence>
<name>A0A859FHJ1_9BACI</name>
<dbReference type="Gene3D" id="3.40.50.2000">
    <property type="entry name" value="Glycogen Phosphorylase B"/>
    <property type="match status" value="2"/>
</dbReference>